<accession>A0A840NGU2</accession>
<feature type="domain" description="Roadblock/LAMTOR2" evidence="1">
    <location>
        <begin position="12"/>
        <end position="103"/>
    </location>
</feature>
<dbReference type="InterPro" id="IPR004942">
    <property type="entry name" value="Roadblock/LAMTOR2_dom"/>
</dbReference>
<dbReference type="SUPFAM" id="SSF103196">
    <property type="entry name" value="Roadblock/LC7 domain"/>
    <property type="match status" value="1"/>
</dbReference>
<dbReference type="SMART" id="SM00960">
    <property type="entry name" value="Robl_LC7"/>
    <property type="match status" value="1"/>
</dbReference>
<dbReference type="Gene3D" id="3.30.450.30">
    <property type="entry name" value="Dynein light chain 2a, cytoplasmic"/>
    <property type="match status" value="1"/>
</dbReference>
<comment type="caution">
    <text evidence="2">The sequence shown here is derived from an EMBL/GenBank/DDBJ whole genome shotgun (WGS) entry which is preliminary data.</text>
</comment>
<proteinExistence type="predicted"/>
<reference evidence="2 3" key="1">
    <citation type="submission" date="2020-08" db="EMBL/GenBank/DDBJ databases">
        <title>Sequencing the genomes of 1000 actinobacteria strains.</title>
        <authorList>
            <person name="Klenk H.-P."/>
        </authorList>
    </citation>
    <scope>NUCLEOTIDE SEQUENCE [LARGE SCALE GENOMIC DNA]</scope>
    <source>
        <strain evidence="2 3">DSM 45582</strain>
    </source>
</reference>
<dbReference type="PANTHER" id="PTHR36222:SF1">
    <property type="entry name" value="SERINE PROTEASE INHIBITOR RV3364C"/>
    <property type="match status" value="1"/>
</dbReference>
<dbReference type="PANTHER" id="PTHR36222">
    <property type="entry name" value="SERINE PROTEASE INHIBITOR RV3364C"/>
    <property type="match status" value="1"/>
</dbReference>
<evidence type="ECO:0000313" key="3">
    <source>
        <dbReference type="Proteomes" id="UP000580474"/>
    </source>
</evidence>
<sequence>MRHTSTTTEFELGRLLGDLVDRVAGARHAVVLSTDGLVVECSPELSTVDAEALAATASALHGLARGTGHRFGGGSIRQTVVEMDHAFLFVTAADNGSCLALLGEEHADVGLIAYEINLFVQQAGRAIEAAPRSRLTPTAT</sequence>
<keyword evidence="3" id="KW-1185">Reference proteome</keyword>
<dbReference type="EMBL" id="JACHIV010000001">
    <property type="protein sequence ID" value="MBB5067487.1"/>
    <property type="molecule type" value="Genomic_DNA"/>
</dbReference>
<evidence type="ECO:0000259" key="1">
    <source>
        <dbReference type="SMART" id="SM00960"/>
    </source>
</evidence>
<dbReference type="RefSeq" id="WP_184477041.1">
    <property type="nucleotide sequence ID" value="NZ_JACHIV010000001.1"/>
</dbReference>
<dbReference type="Pfam" id="PF03259">
    <property type="entry name" value="Robl_LC7"/>
    <property type="match status" value="1"/>
</dbReference>
<name>A0A840NGU2_9PSEU</name>
<dbReference type="InterPro" id="IPR053141">
    <property type="entry name" value="Mycobact_SerProt_Inhib_Rv3364c"/>
</dbReference>
<evidence type="ECO:0000313" key="2">
    <source>
        <dbReference type="EMBL" id="MBB5067487.1"/>
    </source>
</evidence>
<protein>
    <submittedName>
        <fullName evidence="2">Putative regulator of Ras-like GTPase activity (Roadblock/LC7/MglB family)</fullName>
    </submittedName>
</protein>
<dbReference type="Proteomes" id="UP000580474">
    <property type="component" value="Unassembled WGS sequence"/>
</dbReference>
<gene>
    <name evidence="2" type="ORF">BJ969_000575</name>
</gene>
<dbReference type="AlphaFoldDB" id="A0A840NGU2"/>
<organism evidence="2 3">
    <name type="scientific">Saccharopolyspora gloriosae</name>
    <dbReference type="NCBI Taxonomy" id="455344"/>
    <lineage>
        <taxon>Bacteria</taxon>
        <taxon>Bacillati</taxon>
        <taxon>Actinomycetota</taxon>
        <taxon>Actinomycetes</taxon>
        <taxon>Pseudonocardiales</taxon>
        <taxon>Pseudonocardiaceae</taxon>
        <taxon>Saccharopolyspora</taxon>
    </lineage>
</organism>